<dbReference type="EMBL" id="CP042304">
    <property type="protein sequence ID" value="QDZ09796.1"/>
    <property type="molecule type" value="Genomic_DNA"/>
</dbReference>
<dbReference type="InterPro" id="IPR011006">
    <property type="entry name" value="CheY-like_superfamily"/>
</dbReference>
<evidence type="ECO:0000313" key="4">
    <source>
        <dbReference type="Proteomes" id="UP000315364"/>
    </source>
</evidence>
<protein>
    <submittedName>
        <fullName evidence="3">Response regulator</fullName>
    </submittedName>
</protein>
<dbReference type="OrthoDB" id="7949996at2"/>
<dbReference type="SUPFAM" id="SSF52172">
    <property type="entry name" value="CheY-like"/>
    <property type="match status" value="1"/>
</dbReference>
<keyword evidence="4" id="KW-1185">Reference proteome</keyword>
<dbReference type="RefSeq" id="WP_146288605.1">
    <property type="nucleotide sequence ID" value="NZ_CP042304.1"/>
</dbReference>
<organism evidence="3 4">
    <name type="scientific">Devosia ginsengisoli</name>
    <dbReference type="NCBI Taxonomy" id="400770"/>
    <lineage>
        <taxon>Bacteria</taxon>
        <taxon>Pseudomonadati</taxon>
        <taxon>Pseudomonadota</taxon>
        <taxon>Alphaproteobacteria</taxon>
        <taxon>Hyphomicrobiales</taxon>
        <taxon>Devosiaceae</taxon>
        <taxon>Devosia</taxon>
    </lineage>
</organism>
<dbReference type="GO" id="GO:0000160">
    <property type="term" value="P:phosphorelay signal transduction system"/>
    <property type="evidence" value="ECO:0007669"/>
    <property type="project" value="InterPro"/>
</dbReference>
<reference evidence="3 4" key="1">
    <citation type="submission" date="2019-07" db="EMBL/GenBank/DDBJ databases">
        <title>Full genome sequence of Devosia sp. Gsoil 520.</title>
        <authorList>
            <person name="Im W.-T."/>
        </authorList>
    </citation>
    <scope>NUCLEOTIDE SEQUENCE [LARGE SCALE GENOMIC DNA]</scope>
    <source>
        <strain evidence="3 4">Gsoil 520</strain>
    </source>
</reference>
<proteinExistence type="predicted"/>
<evidence type="ECO:0000256" key="1">
    <source>
        <dbReference type="PROSITE-ProRule" id="PRU00169"/>
    </source>
</evidence>
<feature type="domain" description="Response regulatory" evidence="2">
    <location>
        <begin position="5"/>
        <end position="122"/>
    </location>
</feature>
<feature type="modified residue" description="4-aspartylphosphate" evidence="1">
    <location>
        <position position="55"/>
    </location>
</feature>
<dbReference type="KEGG" id="dea:FPZ08_02970"/>
<evidence type="ECO:0000313" key="3">
    <source>
        <dbReference type="EMBL" id="QDZ09796.1"/>
    </source>
</evidence>
<keyword evidence="1" id="KW-0597">Phosphoprotein</keyword>
<evidence type="ECO:0000259" key="2">
    <source>
        <dbReference type="PROSITE" id="PS50110"/>
    </source>
</evidence>
<accession>A0A5B8LNX6</accession>
<dbReference type="InterPro" id="IPR001789">
    <property type="entry name" value="Sig_transdc_resp-reg_receiver"/>
</dbReference>
<sequence>MYKRTVAILATNPAFSSIYGRFLTESCGYKVPCFEHGAALQTFLQIAPVQVIVVDDEARSGGIETMRAVRTHPKLAYPDPGIMVITRARPAVQHYFRAAGADIVLEKPVRHGRLADEVHRLFALAGQRRLPLALGETHGYQFASHASADRDSRSEAKVISLDAWKRANRQAISPLS</sequence>
<dbReference type="AlphaFoldDB" id="A0A5B8LNX6"/>
<name>A0A5B8LNX6_9HYPH</name>
<dbReference type="Gene3D" id="3.40.50.2300">
    <property type="match status" value="1"/>
</dbReference>
<dbReference type="Proteomes" id="UP000315364">
    <property type="component" value="Chromosome"/>
</dbReference>
<dbReference type="PROSITE" id="PS50110">
    <property type="entry name" value="RESPONSE_REGULATORY"/>
    <property type="match status" value="1"/>
</dbReference>
<gene>
    <name evidence="3" type="ORF">FPZ08_02970</name>
</gene>